<evidence type="ECO:0000313" key="2">
    <source>
        <dbReference type="EMBL" id="KAF9476739.1"/>
    </source>
</evidence>
<evidence type="ECO:0000256" key="1">
    <source>
        <dbReference type="SAM" id="MobiDB-lite"/>
    </source>
</evidence>
<comment type="caution">
    <text evidence="2">The sequence shown here is derived from an EMBL/GenBank/DDBJ whole genome shotgun (WGS) entry which is preliminary data.</text>
</comment>
<proteinExistence type="predicted"/>
<dbReference type="EMBL" id="MU155284">
    <property type="protein sequence ID" value="KAF9476739.1"/>
    <property type="molecule type" value="Genomic_DNA"/>
</dbReference>
<gene>
    <name evidence="2" type="ORF">BDN70DRAFT_995465</name>
</gene>
<dbReference type="Proteomes" id="UP000807469">
    <property type="component" value="Unassembled WGS sequence"/>
</dbReference>
<protein>
    <submittedName>
        <fullName evidence="2">Uncharacterized protein</fullName>
    </submittedName>
</protein>
<accession>A0A9P6CXX9</accession>
<keyword evidence="3" id="KW-1185">Reference proteome</keyword>
<name>A0A9P6CXX9_9AGAR</name>
<evidence type="ECO:0000313" key="3">
    <source>
        <dbReference type="Proteomes" id="UP000807469"/>
    </source>
</evidence>
<sequence>MGRGFKDQIDPFLSVFTLYNDQHVEKKMTMLDGYEVKALQTFSLLSYATDDKRLTLTSPDIYRKGLTGHGFHSYQNLSRYTSIDPLPSILFYPGICEQDTAPPKENAHWESTKRPKFDPSTP</sequence>
<reference evidence="2" key="1">
    <citation type="submission" date="2020-11" db="EMBL/GenBank/DDBJ databases">
        <authorList>
            <consortium name="DOE Joint Genome Institute"/>
            <person name="Ahrendt S."/>
            <person name="Riley R."/>
            <person name="Andreopoulos W."/>
            <person name="Labutti K."/>
            <person name="Pangilinan J."/>
            <person name="Ruiz-Duenas F.J."/>
            <person name="Barrasa J.M."/>
            <person name="Sanchez-Garcia M."/>
            <person name="Camarero S."/>
            <person name="Miyauchi S."/>
            <person name="Serrano A."/>
            <person name="Linde D."/>
            <person name="Babiker R."/>
            <person name="Drula E."/>
            <person name="Ayuso-Fernandez I."/>
            <person name="Pacheco R."/>
            <person name="Padilla G."/>
            <person name="Ferreira P."/>
            <person name="Barriuso J."/>
            <person name="Kellner H."/>
            <person name="Castanera R."/>
            <person name="Alfaro M."/>
            <person name="Ramirez L."/>
            <person name="Pisabarro A.G."/>
            <person name="Kuo A."/>
            <person name="Tritt A."/>
            <person name="Lipzen A."/>
            <person name="He G."/>
            <person name="Yan M."/>
            <person name="Ng V."/>
            <person name="Cullen D."/>
            <person name="Martin F."/>
            <person name="Rosso M.-N."/>
            <person name="Henrissat B."/>
            <person name="Hibbett D."/>
            <person name="Martinez A.T."/>
            <person name="Grigoriev I.V."/>
        </authorList>
    </citation>
    <scope>NUCLEOTIDE SEQUENCE</scope>
    <source>
        <strain evidence="2">CIRM-BRFM 674</strain>
    </source>
</reference>
<dbReference type="OrthoDB" id="2998255at2759"/>
<dbReference type="AlphaFoldDB" id="A0A9P6CXX9"/>
<feature type="region of interest" description="Disordered" evidence="1">
    <location>
        <begin position="102"/>
        <end position="122"/>
    </location>
</feature>
<organism evidence="2 3">
    <name type="scientific">Pholiota conissans</name>
    <dbReference type="NCBI Taxonomy" id="109636"/>
    <lineage>
        <taxon>Eukaryota</taxon>
        <taxon>Fungi</taxon>
        <taxon>Dikarya</taxon>
        <taxon>Basidiomycota</taxon>
        <taxon>Agaricomycotina</taxon>
        <taxon>Agaricomycetes</taxon>
        <taxon>Agaricomycetidae</taxon>
        <taxon>Agaricales</taxon>
        <taxon>Agaricineae</taxon>
        <taxon>Strophariaceae</taxon>
        <taxon>Pholiota</taxon>
    </lineage>
</organism>
<feature type="compositionally biased region" description="Basic and acidic residues" evidence="1">
    <location>
        <begin position="105"/>
        <end position="122"/>
    </location>
</feature>